<evidence type="ECO:0000313" key="2">
    <source>
        <dbReference type="Proteomes" id="UP000434172"/>
    </source>
</evidence>
<dbReference type="OrthoDB" id="10450479at2759"/>
<accession>A0A8H3WT59</accession>
<gene>
    <name evidence="1" type="ORF">GQ607_000776</name>
</gene>
<dbReference type="EMBL" id="WOWK01000002">
    <property type="protein sequence ID" value="KAF0331656.1"/>
    <property type="molecule type" value="Genomic_DNA"/>
</dbReference>
<comment type="caution">
    <text evidence="1">The sequence shown here is derived from an EMBL/GenBank/DDBJ whole genome shotgun (WGS) entry which is preliminary data.</text>
</comment>
<name>A0A8H3WT59_9PEZI</name>
<proteinExistence type="predicted"/>
<organism evidence="1 2">
    <name type="scientific">Colletotrichum asianum</name>
    <dbReference type="NCBI Taxonomy" id="702518"/>
    <lineage>
        <taxon>Eukaryota</taxon>
        <taxon>Fungi</taxon>
        <taxon>Dikarya</taxon>
        <taxon>Ascomycota</taxon>
        <taxon>Pezizomycotina</taxon>
        <taxon>Sordariomycetes</taxon>
        <taxon>Hypocreomycetidae</taxon>
        <taxon>Glomerellales</taxon>
        <taxon>Glomerellaceae</taxon>
        <taxon>Colletotrichum</taxon>
        <taxon>Colletotrichum gloeosporioides species complex</taxon>
    </lineage>
</organism>
<dbReference type="AlphaFoldDB" id="A0A8H3WT59"/>
<reference evidence="1 2" key="1">
    <citation type="submission" date="2019-12" db="EMBL/GenBank/DDBJ databases">
        <title>A genome sequence resource for the geographically widespread anthracnose pathogen Colletotrichum asianum.</title>
        <authorList>
            <person name="Meng Y."/>
        </authorList>
    </citation>
    <scope>NUCLEOTIDE SEQUENCE [LARGE SCALE GENOMIC DNA]</scope>
    <source>
        <strain evidence="1 2">ICMP 18580</strain>
    </source>
</reference>
<evidence type="ECO:0000313" key="1">
    <source>
        <dbReference type="EMBL" id="KAF0331656.1"/>
    </source>
</evidence>
<dbReference type="Proteomes" id="UP000434172">
    <property type="component" value="Unassembled WGS sequence"/>
</dbReference>
<keyword evidence="2" id="KW-1185">Reference proteome</keyword>
<sequence length="273" mass="30652">MTIIEKETNLRQSRVLQSIRIPDANAEEDLHVLYQIFDPREEACERCKYPVFVAVDIGIFGGVRMDGLAILDTAKLGSASKDGLISTYNLVSDSSAWGYYLAARFFRFWNPTKTRDPASHMKKLLTRQIFGSLGSLSELRPQLPTTIGNAGNNANVTLRHLLHLGMEITQNNTQTKRMEMLDQAALFPGYTPEKSPAEAAMLKKELDQGLLAEERERKIKKTAERSKSSQKIFGEMRRELVTLRSGVDQVGTDLALLLEQQNVGPEPHDLMCK</sequence>
<protein>
    <submittedName>
        <fullName evidence="1">Uncharacterized protein</fullName>
    </submittedName>
</protein>